<dbReference type="PANTHER" id="PTHR48079:SF6">
    <property type="entry name" value="NAD(P)-BINDING DOMAIN-CONTAINING PROTEIN-RELATED"/>
    <property type="match status" value="1"/>
</dbReference>
<sequence>MRVLVTGASGMLGRVTTQQLLARGDEVTVLQRRPAGLPCAEVLGDVAEPSVVARAAAGQDAVVHLAAKVDVTGRWDEYARANIQGTSNVVAACAAEGVRRLVHVSSPSVSHAGSPLFGAGAGPADPARARGSYSRSKAVAEQVALDADSAGLAVLVLRPHLVWGPGDEQLVARIVARARSGRLPLIGSGAGLIDTTYVDNAAAALVAAVDACGPVHGEALVVSNGEPRPVREILRQLCSAAGVPPPRGRVPAHAAWLAGAVVEGIWSATGRRSTPPLTRFLTEQLTTAHWFDQRRTRAALGWRPEVGLDEGFGRLAAWYDGVPAGVDPGAGGRQQPHAVSRVPT</sequence>
<name>A0ABT9IIF7_9ACTN</name>
<gene>
    <name evidence="2" type="ORF">QOZ88_22240</name>
</gene>
<reference evidence="3" key="1">
    <citation type="submission" date="2023-05" db="EMBL/GenBank/DDBJ databases">
        <title>Draft genome of Pseudofrankia sp. BMG5.37.</title>
        <authorList>
            <person name="Gtari M."/>
            <person name="Ghodhbane F."/>
            <person name="Sbissi I."/>
        </authorList>
    </citation>
    <scope>NUCLEOTIDE SEQUENCE [LARGE SCALE GENOMIC DNA]</scope>
    <source>
        <strain evidence="3">BMG 814</strain>
    </source>
</reference>
<comment type="caution">
    <text evidence="2">The sequence shown here is derived from an EMBL/GenBank/DDBJ whole genome shotgun (WGS) entry which is preliminary data.</text>
</comment>
<dbReference type="Pfam" id="PF01370">
    <property type="entry name" value="Epimerase"/>
    <property type="match status" value="1"/>
</dbReference>
<proteinExistence type="predicted"/>
<dbReference type="PANTHER" id="PTHR48079">
    <property type="entry name" value="PROTEIN YEEZ"/>
    <property type="match status" value="1"/>
</dbReference>
<dbReference type="EMBL" id="JASNFN010000045">
    <property type="protein sequence ID" value="MDP5185362.1"/>
    <property type="molecule type" value="Genomic_DNA"/>
</dbReference>
<organism evidence="2 3">
    <name type="scientific">Blastococcus carthaginiensis</name>
    <dbReference type="NCBI Taxonomy" id="3050034"/>
    <lineage>
        <taxon>Bacteria</taxon>
        <taxon>Bacillati</taxon>
        <taxon>Actinomycetota</taxon>
        <taxon>Actinomycetes</taxon>
        <taxon>Geodermatophilales</taxon>
        <taxon>Geodermatophilaceae</taxon>
        <taxon>Blastococcus</taxon>
    </lineage>
</organism>
<keyword evidence="3" id="KW-1185">Reference proteome</keyword>
<evidence type="ECO:0000313" key="3">
    <source>
        <dbReference type="Proteomes" id="UP001233673"/>
    </source>
</evidence>
<evidence type="ECO:0000259" key="1">
    <source>
        <dbReference type="Pfam" id="PF01370"/>
    </source>
</evidence>
<accession>A0ABT9IIF7</accession>
<dbReference type="Proteomes" id="UP001233673">
    <property type="component" value="Unassembled WGS sequence"/>
</dbReference>
<dbReference type="InterPro" id="IPR036291">
    <property type="entry name" value="NAD(P)-bd_dom_sf"/>
</dbReference>
<dbReference type="InterPro" id="IPR051783">
    <property type="entry name" value="NAD(P)-dependent_oxidoreduct"/>
</dbReference>
<feature type="domain" description="NAD-dependent epimerase/dehydratase" evidence="1">
    <location>
        <begin position="3"/>
        <end position="218"/>
    </location>
</feature>
<dbReference type="RefSeq" id="WP_306001873.1">
    <property type="nucleotide sequence ID" value="NZ_JASNFN010000045.1"/>
</dbReference>
<dbReference type="InterPro" id="IPR001509">
    <property type="entry name" value="Epimerase_deHydtase"/>
</dbReference>
<dbReference type="Gene3D" id="3.40.50.720">
    <property type="entry name" value="NAD(P)-binding Rossmann-like Domain"/>
    <property type="match status" value="1"/>
</dbReference>
<evidence type="ECO:0000313" key="2">
    <source>
        <dbReference type="EMBL" id="MDP5185362.1"/>
    </source>
</evidence>
<dbReference type="SUPFAM" id="SSF51735">
    <property type="entry name" value="NAD(P)-binding Rossmann-fold domains"/>
    <property type="match status" value="1"/>
</dbReference>
<protein>
    <submittedName>
        <fullName evidence="2">NAD-dependent epimerase/dehydratase family protein</fullName>
    </submittedName>
</protein>